<name>A0A084V9V6_ANOSI</name>
<evidence type="ECO:0000313" key="2">
    <source>
        <dbReference type="EMBL" id="KFB34750.1"/>
    </source>
</evidence>
<feature type="region of interest" description="Disordered" evidence="1">
    <location>
        <begin position="1"/>
        <end position="27"/>
    </location>
</feature>
<keyword evidence="4" id="KW-1185">Reference proteome</keyword>
<proteinExistence type="predicted"/>
<reference evidence="3" key="2">
    <citation type="submission" date="2020-05" db="UniProtKB">
        <authorList>
            <consortium name="EnsemblMetazoa"/>
        </authorList>
    </citation>
    <scope>IDENTIFICATION</scope>
</reference>
<evidence type="ECO:0000256" key="1">
    <source>
        <dbReference type="SAM" id="MobiDB-lite"/>
    </source>
</evidence>
<protein>
    <submittedName>
        <fullName evidence="2 3">Uncharacterized protein</fullName>
    </submittedName>
</protein>
<organism evidence="2">
    <name type="scientific">Anopheles sinensis</name>
    <name type="common">Mosquito</name>
    <dbReference type="NCBI Taxonomy" id="74873"/>
    <lineage>
        <taxon>Eukaryota</taxon>
        <taxon>Metazoa</taxon>
        <taxon>Ecdysozoa</taxon>
        <taxon>Arthropoda</taxon>
        <taxon>Hexapoda</taxon>
        <taxon>Insecta</taxon>
        <taxon>Pterygota</taxon>
        <taxon>Neoptera</taxon>
        <taxon>Endopterygota</taxon>
        <taxon>Diptera</taxon>
        <taxon>Nematocera</taxon>
        <taxon>Culicoidea</taxon>
        <taxon>Culicidae</taxon>
        <taxon>Anophelinae</taxon>
        <taxon>Anopheles</taxon>
    </lineage>
</organism>
<dbReference type="VEuPathDB" id="VectorBase:ASIC000088"/>
<dbReference type="Proteomes" id="UP000030765">
    <property type="component" value="Unassembled WGS sequence"/>
</dbReference>
<accession>A0A084V9V6</accession>
<dbReference type="EMBL" id="ATLV01000457">
    <property type="status" value="NOT_ANNOTATED_CDS"/>
    <property type="molecule type" value="Genomic_DNA"/>
</dbReference>
<feature type="compositionally biased region" description="Basic and acidic residues" evidence="1">
    <location>
        <begin position="12"/>
        <end position="27"/>
    </location>
</feature>
<reference evidence="2 4" key="1">
    <citation type="journal article" date="2014" name="BMC Genomics">
        <title>Genome sequence of Anopheles sinensis provides insight into genetics basis of mosquito competence for malaria parasites.</title>
        <authorList>
            <person name="Zhou D."/>
            <person name="Zhang D."/>
            <person name="Ding G."/>
            <person name="Shi L."/>
            <person name="Hou Q."/>
            <person name="Ye Y."/>
            <person name="Xu Y."/>
            <person name="Zhou H."/>
            <person name="Xiong C."/>
            <person name="Li S."/>
            <person name="Yu J."/>
            <person name="Hong S."/>
            <person name="Yu X."/>
            <person name="Zou P."/>
            <person name="Chen C."/>
            <person name="Chang X."/>
            <person name="Wang W."/>
            <person name="Lv Y."/>
            <person name="Sun Y."/>
            <person name="Ma L."/>
            <person name="Shen B."/>
            <person name="Zhu C."/>
        </authorList>
    </citation>
    <scope>NUCLEOTIDE SEQUENCE [LARGE SCALE GENOMIC DNA]</scope>
</reference>
<evidence type="ECO:0000313" key="4">
    <source>
        <dbReference type="Proteomes" id="UP000030765"/>
    </source>
</evidence>
<dbReference type="EnsemblMetazoa" id="ASIC000088-RA">
    <property type="protein sequence ID" value="ASIC000088-PA"/>
    <property type="gene ID" value="ASIC000088"/>
</dbReference>
<dbReference type="AlphaFoldDB" id="A0A084V9V6"/>
<evidence type="ECO:0000313" key="3">
    <source>
        <dbReference type="EnsemblMetazoa" id="ASIC000088-PA"/>
    </source>
</evidence>
<dbReference type="EMBL" id="KE523882">
    <property type="protein sequence ID" value="KFB34750.1"/>
    <property type="molecule type" value="Genomic_DNA"/>
</dbReference>
<gene>
    <name evidence="2" type="ORF">ZHAS_00000088</name>
</gene>
<feature type="compositionally biased region" description="Polar residues" evidence="1">
    <location>
        <begin position="1"/>
        <end position="10"/>
    </location>
</feature>
<sequence length="130" mass="14958">MHTDYSTNNRRSARDERTNTNGPFEDRFLTHKLASKCALSRASDRTNPSKRSYLTNIRQLGNSFGNFAGTIQNIYTAGIAQTHEHDGRMDGWINYNQRKESEPERILCDSLREATPHTIKQRLTTRERSG</sequence>